<dbReference type="EMBL" id="NBNE01019576">
    <property type="protein sequence ID" value="OWY91749.1"/>
    <property type="molecule type" value="Genomic_DNA"/>
</dbReference>
<protein>
    <submittedName>
        <fullName evidence="2">Uncharacterized protein</fullName>
    </submittedName>
</protein>
<keyword evidence="3" id="KW-1185">Reference proteome</keyword>
<accession>A0A225UI13</accession>
<sequence length="124" mass="13744">MNRFLKEQSLVTVQPPPPRTQDIDMESVCTPYPDYSKYAPDDLGIPSSSSHNSGRAAVASAAIGSGGSSLIQMVLIFGHLGSERVYRKDMDEDRVRTWVSKVKSAFQRDQATEEEKCLTFADLM</sequence>
<dbReference type="Proteomes" id="UP000198211">
    <property type="component" value="Unassembled WGS sequence"/>
</dbReference>
<comment type="caution">
    <text evidence="2">The sequence shown here is derived from an EMBL/GenBank/DDBJ whole genome shotgun (WGS) entry which is preliminary data.</text>
</comment>
<reference evidence="3" key="1">
    <citation type="submission" date="2017-03" db="EMBL/GenBank/DDBJ databases">
        <title>Phytopthora megakarya and P. palmivora, two closely related causual agents of cacao black pod achieved similar genome size and gene model numbers by different mechanisms.</title>
        <authorList>
            <person name="Ali S."/>
            <person name="Shao J."/>
            <person name="Larry D.J."/>
            <person name="Kronmiller B."/>
            <person name="Shen D."/>
            <person name="Strem M.D."/>
            <person name="Melnick R.L."/>
            <person name="Guiltinan M.J."/>
            <person name="Tyler B.M."/>
            <person name="Meinhardt L.W."/>
            <person name="Bailey B.A."/>
        </authorList>
    </citation>
    <scope>NUCLEOTIDE SEQUENCE [LARGE SCALE GENOMIC DNA]</scope>
    <source>
        <strain evidence="3">zdho120</strain>
    </source>
</reference>
<evidence type="ECO:0000313" key="2">
    <source>
        <dbReference type="EMBL" id="OWY91749.1"/>
    </source>
</evidence>
<evidence type="ECO:0000313" key="3">
    <source>
        <dbReference type="Proteomes" id="UP000198211"/>
    </source>
</evidence>
<organism evidence="2 3">
    <name type="scientific">Phytophthora megakarya</name>
    <dbReference type="NCBI Taxonomy" id="4795"/>
    <lineage>
        <taxon>Eukaryota</taxon>
        <taxon>Sar</taxon>
        <taxon>Stramenopiles</taxon>
        <taxon>Oomycota</taxon>
        <taxon>Peronosporomycetes</taxon>
        <taxon>Peronosporales</taxon>
        <taxon>Peronosporaceae</taxon>
        <taxon>Phytophthora</taxon>
    </lineage>
</organism>
<dbReference type="AlphaFoldDB" id="A0A225UI13"/>
<feature type="region of interest" description="Disordered" evidence="1">
    <location>
        <begin position="1"/>
        <end position="26"/>
    </location>
</feature>
<evidence type="ECO:0000256" key="1">
    <source>
        <dbReference type="SAM" id="MobiDB-lite"/>
    </source>
</evidence>
<feature type="non-terminal residue" evidence="2">
    <location>
        <position position="124"/>
    </location>
</feature>
<proteinExistence type="predicted"/>
<gene>
    <name evidence="2" type="ORF">PHMEG_00039541</name>
</gene>
<name>A0A225UI13_9STRA</name>